<feature type="signal peptide" evidence="3">
    <location>
        <begin position="1"/>
        <end position="19"/>
    </location>
</feature>
<dbReference type="AlphaFoldDB" id="A0A154PJY8"/>
<dbReference type="Proteomes" id="UP000076502">
    <property type="component" value="Unassembled WGS sequence"/>
</dbReference>
<dbReference type="OMA" id="CLLVYSP"/>
<gene>
    <name evidence="4" type="ORF">WN55_03090</name>
</gene>
<dbReference type="Gene3D" id="3.40.50.11530">
    <property type="match status" value="1"/>
</dbReference>
<evidence type="ECO:0000256" key="3">
    <source>
        <dbReference type="SAM" id="SignalP"/>
    </source>
</evidence>
<keyword evidence="2" id="KW-0472">Membrane</keyword>
<evidence type="ECO:0000256" key="1">
    <source>
        <dbReference type="SAM" id="MobiDB-lite"/>
    </source>
</evidence>
<evidence type="ECO:0000256" key="2">
    <source>
        <dbReference type="SAM" id="Phobius"/>
    </source>
</evidence>
<accession>A0A154PJY8</accession>
<keyword evidence="5" id="KW-1185">Reference proteome</keyword>
<evidence type="ECO:0000313" key="5">
    <source>
        <dbReference type="Proteomes" id="UP000076502"/>
    </source>
</evidence>
<sequence length="575" mass="65539">MWNIVNLAILLCFFGRSVGHLDCYPDYCQNSTILTPIPGFQCLLTKVQKGEDCTKLTFENSHHKASNPDSDKITLRAYTYKEYITEKSEVKVTAFNLSLANASFHGLITRYQNLLNPNESACRHIVLYGNETHPAPKDLYVSCPFSNNSFESFPYQLDILVISETYNYSKRYIFNVPRQKFTGEGVSVKAYTPFVYIDVSYAPLLSLHIQGLPESFNVSEYKVWLINRNTDTVEYKNVLSTTSNQHLTFGYNFTALTGEFYFNVSAIHPDCGDNGCVNTTTPLIIIPETTDRLLIMIISTVWIPPVMLYVLYHLYKLYRKEGSKRRRKPTCLLIYSPTRLTHINAMNELAKYLRNSNVTVIDMLGITDATGKDLRDCWNAAFPSADVVLVAASPPPKKPTVSFIYRDNDNDLLKLVRENQCQRDKRYYIVQLPYCKPEDMPEETRHMTRFCLPKELPKLVKVIHKMERVGSISVSDKEFLDSVKLAKLEILEEDANSTREARETENLLTSESERMPEKHRPISIATKGNVVSQTFATNINELNLLGENEPDGDATFTAKSLLKNTGSFCIDELNL</sequence>
<feature type="transmembrane region" description="Helical" evidence="2">
    <location>
        <begin position="293"/>
        <end position="315"/>
    </location>
</feature>
<dbReference type="OrthoDB" id="8190413at2759"/>
<keyword evidence="2" id="KW-1133">Transmembrane helix</keyword>
<protein>
    <recommendedName>
        <fullName evidence="6">SEFIR domain-containing protein</fullName>
    </recommendedName>
</protein>
<reference evidence="4 5" key="1">
    <citation type="submission" date="2015-07" db="EMBL/GenBank/DDBJ databases">
        <title>The genome of Dufourea novaeangliae.</title>
        <authorList>
            <person name="Pan H."/>
            <person name="Kapheim K."/>
        </authorList>
    </citation>
    <scope>NUCLEOTIDE SEQUENCE [LARGE SCALE GENOMIC DNA]</scope>
    <source>
        <strain evidence="4">0120121106</strain>
        <tissue evidence="4">Whole body</tissue>
    </source>
</reference>
<dbReference type="EMBL" id="KQ434923">
    <property type="protein sequence ID" value="KZC11530.1"/>
    <property type="molecule type" value="Genomic_DNA"/>
</dbReference>
<evidence type="ECO:0008006" key="6">
    <source>
        <dbReference type="Google" id="ProtNLM"/>
    </source>
</evidence>
<feature type="region of interest" description="Disordered" evidence="1">
    <location>
        <begin position="496"/>
        <end position="517"/>
    </location>
</feature>
<evidence type="ECO:0000313" key="4">
    <source>
        <dbReference type="EMBL" id="KZC11530.1"/>
    </source>
</evidence>
<organism evidence="4 5">
    <name type="scientific">Dufourea novaeangliae</name>
    <name type="common">Sweat bee</name>
    <dbReference type="NCBI Taxonomy" id="178035"/>
    <lineage>
        <taxon>Eukaryota</taxon>
        <taxon>Metazoa</taxon>
        <taxon>Ecdysozoa</taxon>
        <taxon>Arthropoda</taxon>
        <taxon>Hexapoda</taxon>
        <taxon>Insecta</taxon>
        <taxon>Pterygota</taxon>
        <taxon>Neoptera</taxon>
        <taxon>Endopterygota</taxon>
        <taxon>Hymenoptera</taxon>
        <taxon>Apocrita</taxon>
        <taxon>Aculeata</taxon>
        <taxon>Apoidea</taxon>
        <taxon>Anthophila</taxon>
        <taxon>Halictidae</taxon>
        <taxon>Rophitinae</taxon>
        <taxon>Dufourea</taxon>
    </lineage>
</organism>
<feature type="chain" id="PRO_5007599632" description="SEFIR domain-containing protein" evidence="3">
    <location>
        <begin position="20"/>
        <end position="575"/>
    </location>
</feature>
<proteinExistence type="predicted"/>
<name>A0A154PJY8_DUFNO</name>
<keyword evidence="2" id="KW-0812">Transmembrane</keyword>
<keyword evidence="3" id="KW-0732">Signal</keyword>